<name>A0A934X1R4_9BACT</name>
<dbReference type="EMBL" id="JAEQBW010000018">
    <property type="protein sequence ID" value="MBK6267398.1"/>
    <property type="molecule type" value="Genomic_DNA"/>
</dbReference>
<dbReference type="AlphaFoldDB" id="A0A934X1R4"/>
<evidence type="ECO:0000313" key="1">
    <source>
        <dbReference type="EMBL" id="MBK6267398.1"/>
    </source>
</evidence>
<protein>
    <submittedName>
        <fullName evidence="1">Uncharacterized protein</fullName>
    </submittedName>
</protein>
<gene>
    <name evidence="1" type="ORF">JKA74_20315</name>
</gene>
<dbReference type="RefSeq" id="WP_201433085.1">
    <property type="nucleotide sequence ID" value="NZ_JAEQBW010000018.1"/>
</dbReference>
<reference evidence="1" key="1">
    <citation type="submission" date="2021-01" db="EMBL/GenBank/DDBJ databases">
        <title>Marivirga aurantiaca sp. nov., isolated from intertidal surface sediments.</title>
        <authorList>
            <person name="Zhang M."/>
        </authorList>
    </citation>
    <scope>NUCLEOTIDE SEQUENCE</scope>
    <source>
        <strain evidence="1">S37H4</strain>
    </source>
</reference>
<dbReference type="Proteomes" id="UP000611723">
    <property type="component" value="Unassembled WGS sequence"/>
</dbReference>
<sequence length="426" mass="48379">MQVKSSFKSPQFSIILLLGFLLHSGLYAQDSIKFEKAPTYEISALADTLNSFSDSVNQFPDFSLTKLNPISDSLPTLNNFPELPSNLNDSLHTMTGVNDIYPVQKLQKLNNSDLGINAGKREIPAVSVPALPEMPQLKTKAEEEAGKEMSHQLKKNKIDVPQLEEAKQIKQDLDSGNWGNLDRKAEEALANQFEDLGELQSLEGTSSLEELTSIQEISWDESKVAASQQVAQKLGKHSEKIQTALKEMEGLKKKYSKVNLMNPNGPVLQEMDKTPVDRWSFGLGMEAKWLNGLMLKTAPLVAFKLYNKWSIGLSGSADMLIYHKDNLTAKFQQQVSYRVFSQYKFYRNIFAHAEFEQPYTPKSPEIRENWYDLKRNKQKGWLGLGVEYKIYRKLKGQTQVLYNIVPPDYSAKEFDNRWGIRVSINI</sequence>
<accession>A0A934X1R4</accession>
<organism evidence="1 2">
    <name type="scientific">Marivirga aurantiaca</name>
    <dbReference type="NCBI Taxonomy" id="2802615"/>
    <lineage>
        <taxon>Bacteria</taxon>
        <taxon>Pseudomonadati</taxon>
        <taxon>Bacteroidota</taxon>
        <taxon>Cytophagia</taxon>
        <taxon>Cytophagales</taxon>
        <taxon>Marivirgaceae</taxon>
        <taxon>Marivirga</taxon>
    </lineage>
</organism>
<proteinExistence type="predicted"/>
<comment type="caution">
    <text evidence="1">The sequence shown here is derived from an EMBL/GenBank/DDBJ whole genome shotgun (WGS) entry which is preliminary data.</text>
</comment>
<keyword evidence="2" id="KW-1185">Reference proteome</keyword>
<evidence type="ECO:0000313" key="2">
    <source>
        <dbReference type="Proteomes" id="UP000611723"/>
    </source>
</evidence>